<dbReference type="PANTHER" id="PTHR30121:SF6">
    <property type="entry name" value="SLR6007 PROTEIN"/>
    <property type="match status" value="1"/>
</dbReference>
<sequence length="1025" mass="116319">MNNKNDHDTYIIPPNFVETGTFFGGMFKARNVIEAGILAVVVGVPVFTCLPFGLTTRIIVLCLTALPLALLALIGISGESLSSFLFIFLKYLRNRRVVGISHQPPDAGAEEDTPVTTKKWRKDRPQKKREPRKAALRSGMEDFPAEFDEVKTYEIRQKLRPPARKVEKEKPKKISNKAKKQKKEKSAQRPPRRKKSSQEQKPPCLNPVADYLPIEKIDNGIIYTKDHRFVKVVEIIPINFLLRSAREQRSIIYSFVSYLKISPVKLQFKVLTRRADIGRHLDTVRHEMAQETNEQCRLMQEDYLQFVQQIGSREAVTRRFFLVFEYEPWSNTRRTDEEKEAIASLQGTVHTAATYLRQCGNEAVIPQNEDEFAVDILYNLLCRNESAVKSLPERVREVVSQYSSAGRESEMDKIPATEFFAPKSIDYTHSRYICIDGLYYAYLLIPSDGYKTQVPAGWLSLMVNAGDGIDMDMFLNRQPKERIIQKVGQQLRINRSKIKDASDTNTDFDDIDGAIKSGYFLKEGLANNEDFYYLSLLITITAPTEDDLEWKVSEMKKLLLSQDMNVCNCHFRGEQAFLSTLPLIAPEKKLYERSKRNLLTGGAASCYPFTSYEMCDDNGILLGVNKYNSSLIIVDIFNSIVYKNANMAILGTSGAGKTFTMQLMALRMRRKGIPIFIIAPLKGHEFHRACANVGGEFIQISPASPHCINVMEIRRVDHTVSELLDGPNIQLSELAAKIQRLHIFFSLLIPDMSHEERQLLDEALIRTYNAKGITHDNGSLEVPDHPGQYREMPVLGDLHEVLKQSPDTLRMAHIINRLVNGSARTFSQQTNVRLDNKYTVLDISSLTGDLLTVGMFVALDFVWDRAKEDRTEEKTIFIDECWQLLSGAGATGTRLAGDFVLEIFKTIRGYGGSAVCASQDLNDFFNLDEGRFGKGIINNSKTKIILNLEDDEAMRVRDTLHLSDAEIMEIIHFERGNGLISTNNNNIMVEFKASPLEKDLITTDRRELRNIVNRLREQDGQTNAG</sequence>
<evidence type="ECO:0000259" key="3">
    <source>
        <dbReference type="Pfam" id="PF19044"/>
    </source>
</evidence>
<gene>
    <name evidence="4" type="ORF">DS742_17620</name>
</gene>
<dbReference type="InterPro" id="IPR043964">
    <property type="entry name" value="P-loop_TraG"/>
</dbReference>
<keyword evidence="2" id="KW-1133">Transmembrane helix</keyword>
<feature type="region of interest" description="Disordered" evidence="1">
    <location>
        <begin position="102"/>
        <end position="138"/>
    </location>
</feature>
<dbReference type="Proteomes" id="UP000260680">
    <property type="component" value="Unassembled WGS sequence"/>
</dbReference>
<evidence type="ECO:0000256" key="2">
    <source>
        <dbReference type="SAM" id="Phobius"/>
    </source>
</evidence>
<dbReference type="InterPro" id="IPR027417">
    <property type="entry name" value="P-loop_NTPase"/>
</dbReference>
<keyword evidence="2" id="KW-0472">Membrane</keyword>
<dbReference type="Gene3D" id="1.10.8.730">
    <property type="match status" value="1"/>
</dbReference>
<protein>
    <submittedName>
        <fullName evidence="4">PrgI family protein</fullName>
    </submittedName>
</protein>
<dbReference type="RefSeq" id="WP_117418296.1">
    <property type="nucleotide sequence ID" value="NZ_QOHO01000057.1"/>
</dbReference>
<feature type="compositionally biased region" description="Basic residues" evidence="1">
    <location>
        <begin position="173"/>
        <end position="183"/>
    </location>
</feature>
<dbReference type="Pfam" id="PF19044">
    <property type="entry name" value="P-loop_TraG"/>
    <property type="match status" value="1"/>
</dbReference>
<organism evidence="4 5">
    <name type="scientific">Lacrimispora amygdalina</name>
    <dbReference type="NCBI Taxonomy" id="253257"/>
    <lineage>
        <taxon>Bacteria</taxon>
        <taxon>Bacillati</taxon>
        <taxon>Bacillota</taxon>
        <taxon>Clostridia</taxon>
        <taxon>Lachnospirales</taxon>
        <taxon>Lachnospiraceae</taxon>
        <taxon>Lacrimispora</taxon>
    </lineage>
</organism>
<accession>A0A3E2N9F3</accession>
<reference evidence="4 5" key="1">
    <citation type="submission" date="2018-07" db="EMBL/GenBank/DDBJ databases">
        <title>New species, Clostridium PI-S10-A1B.</title>
        <authorList>
            <person name="Krishna G."/>
            <person name="Summeta K."/>
            <person name="Shikha S."/>
            <person name="Prabhu P.B."/>
            <person name="Suresh K."/>
        </authorList>
    </citation>
    <scope>NUCLEOTIDE SEQUENCE [LARGE SCALE GENOMIC DNA]</scope>
    <source>
        <strain evidence="4 5">PI-S10-A1B</strain>
    </source>
</reference>
<keyword evidence="2" id="KW-0812">Transmembrane</keyword>
<dbReference type="AlphaFoldDB" id="A0A3E2N9F3"/>
<dbReference type="Gene3D" id="3.40.50.300">
    <property type="entry name" value="P-loop containing nucleotide triphosphate hydrolases"/>
    <property type="match status" value="1"/>
</dbReference>
<dbReference type="CDD" id="cd01127">
    <property type="entry name" value="TrwB_TraG_TraD_VirD4"/>
    <property type="match status" value="1"/>
</dbReference>
<feature type="domain" description="TraG P-loop" evidence="3">
    <location>
        <begin position="839"/>
        <end position="978"/>
    </location>
</feature>
<evidence type="ECO:0000313" key="5">
    <source>
        <dbReference type="Proteomes" id="UP000260680"/>
    </source>
</evidence>
<dbReference type="EMBL" id="QOHO01000057">
    <property type="protein sequence ID" value="RFZ77633.1"/>
    <property type="molecule type" value="Genomic_DNA"/>
</dbReference>
<feature type="region of interest" description="Disordered" evidence="1">
    <location>
        <begin position="158"/>
        <end position="205"/>
    </location>
</feature>
<name>A0A3E2N9F3_9FIRM</name>
<dbReference type="PANTHER" id="PTHR30121">
    <property type="entry name" value="UNCHARACTERIZED PROTEIN YJGR-RELATED"/>
    <property type="match status" value="1"/>
</dbReference>
<proteinExistence type="predicted"/>
<dbReference type="InterPro" id="IPR051162">
    <property type="entry name" value="T4SS_component"/>
</dbReference>
<feature type="compositionally biased region" description="Basic residues" evidence="1">
    <location>
        <begin position="118"/>
        <end position="135"/>
    </location>
</feature>
<dbReference type="OrthoDB" id="9804380at2"/>
<dbReference type="SUPFAM" id="SSF52540">
    <property type="entry name" value="P-loop containing nucleoside triphosphate hydrolases"/>
    <property type="match status" value="1"/>
</dbReference>
<feature type="transmembrane region" description="Helical" evidence="2">
    <location>
        <begin position="32"/>
        <end position="54"/>
    </location>
</feature>
<evidence type="ECO:0000256" key="1">
    <source>
        <dbReference type="SAM" id="MobiDB-lite"/>
    </source>
</evidence>
<feature type="transmembrane region" description="Helical" evidence="2">
    <location>
        <begin position="66"/>
        <end position="89"/>
    </location>
</feature>
<comment type="caution">
    <text evidence="4">The sequence shown here is derived from an EMBL/GenBank/DDBJ whole genome shotgun (WGS) entry which is preliminary data.</text>
</comment>
<evidence type="ECO:0000313" key="4">
    <source>
        <dbReference type="EMBL" id="RFZ77633.1"/>
    </source>
</evidence>